<dbReference type="PANTHER" id="PTHR10869:SF222">
    <property type="entry name" value="PROCOLLAGEN-PROLINE 4-DIOXYGENASE"/>
    <property type="match status" value="1"/>
</dbReference>
<evidence type="ECO:0000256" key="6">
    <source>
        <dbReference type="ARBA" id="ARBA00022723"/>
    </source>
</evidence>
<feature type="chain" id="PRO_5002360749" description="procollagen-proline 4-dioxygenase" evidence="15">
    <location>
        <begin position="23"/>
        <end position="657"/>
    </location>
</feature>
<evidence type="ECO:0000256" key="4">
    <source>
        <dbReference type="ARBA" id="ARBA00012269"/>
    </source>
</evidence>
<dbReference type="InterPro" id="IPR005123">
    <property type="entry name" value="Oxoglu/Fe-dep_dioxygenase_dom"/>
</dbReference>
<evidence type="ECO:0000313" key="18">
    <source>
        <dbReference type="EnsemblPlants" id="ONIVA03G39290.1"/>
    </source>
</evidence>
<evidence type="ECO:0000259" key="16">
    <source>
        <dbReference type="PROSITE" id="PS51471"/>
    </source>
</evidence>
<keyword evidence="12" id="KW-0472">Membrane</keyword>
<organism evidence="18">
    <name type="scientific">Oryza nivara</name>
    <name type="common">Indian wild rice</name>
    <name type="synonym">Oryza sativa f. spontanea</name>
    <dbReference type="NCBI Taxonomy" id="4536"/>
    <lineage>
        <taxon>Eukaryota</taxon>
        <taxon>Viridiplantae</taxon>
        <taxon>Streptophyta</taxon>
        <taxon>Embryophyta</taxon>
        <taxon>Tracheophyta</taxon>
        <taxon>Spermatophyta</taxon>
        <taxon>Magnoliopsida</taxon>
        <taxon>Liliopsida</taxon>
        <taxon>Poales</taxon>
        <taxon>Poaceae</taxon>
        <taxon>BOP clade</taxon>
        <taxon>Oryzoideae</taxon>
        <taxon>Oryzeae</taxon>
        <taxon>Oryzinae</taxon>
        <taxon>Oryza</taxon>
    </lineage>
</organism>
<feature type="signal peptide" evidence="15">
    <location>
        <begin position="1"/>
        <end position="22"/>
    </location>
</feature>
<dbReference type="Pfam" id="PF01549">
    <property type="entry name" value="ShK"/>
    <property type="match status" value="2"/>
</dbReference>
<keyword evidence="8" id="KW-0735">Signal-anchor</keyword>
<dbReference type="InterPro" id="IPR003582">
    <property type="entry name" value="ShKT_dom"/>
</dbReference>
<feature type="domain" description="Fe2OG dioxygenase" evidence="16">
    <location>
        <begin position="120"/>
        <end position="255"/>
    </location>
</feature>
<dbReference type="eggNOG" id="KOG1591">
    <property type="taxonomic scope" value="Eukaryota"/>
</dbReference>
<feature type="domain" description="ShKT" evidence="17">
    <location>
        <begin position="615"/>
        <end position="655"/>
    </location>
</feature>
<evidence type="ECO:0000256" key="10">
    <source>
        <dbReference type="ARBA" id="ARBA00023002"/>
    </source>
</evidence>
<dbReference type="Gene3D" id="2.60.120.620">
    <property type="entry name" value="q2cbj1_9rhob like domain"/>
    <property type="match status" value="2"/>
</dbReference>
<dbReference type="GO" id="GO:0005506">
    <property type="term" value="F:iron ion binding"/>
    <property type="evidence" value="ECO:0007669"/>
    <property type="project" value="InterPro"/>
</dbReference>
<evidence type="ECO:0000256" key="9">
    <source>
        <dbReference type="ARBA" id="ARBA00022989"/>
    </source>
</evidence>
<comment type="cofactor">
    <cofactor evidence="1">
        <name>L-ascorbate</name>
        <dbReference type="ChEBI" id="CHEBI:38290"/>
    </cofactor>
</comment>
<dbReference type="InterPro" id="IPR006620">
    <property type="entry name" value="Pro_4_hyd_alph"/>
</dbReference>
<dbReference type="GO" id="GO:0005789">
    <property type="term" value="C:endoplasmic reticulum membrane"/>
    <property type="evidence" value="ECO:0007669"/>
    <property type="project" value="UniProtKB-SubCell"/>
</dbReference>
<keyword evidence="15" id="KW-0732">Signal</keyword>
<evidence type="ECO:0000256" key="1">
    <source>
        <dbReference type="ARBA" id="ARBA00001961"/>
    </source>
</evidence>
<accession>A0A0E0GV51</accession>
<dbReference type="Gramene" id="ONIVA03G39290.1">
    <property type="protein sequence ID" value="ONIVA03G39290.1"/>
    <property type="gene ID" value="ONIVA03G39290"/>
</dbReference>
<keyword evidence="19" id="KW-1185">Reference proteome</keyword>
<dbReference type="STRING" id="4536.A0A0E0GV51"/>
<dbReference type="FunFam" id="2.60.120.620:FF:000002">
    <property type="entry name" value="Prolyl 4-hydroxylase 4"/>
    <property type="match status" value="2"/>
</dbReference>
<dbReference type="SMART" id="SM00702">
    <property type="entry name" value="P4Hc"/>
    <property type="match status" value="2"/>
</dbReference>
<dbReference type="InterPro" id="IPR045054">
    <property type="entry name" value="P4HA-like"/>
</dbReference>
<dbReference type="GO" id="GO:0004656">
    <property type="term" value="F:procollagen-proline 4-dioxygenase activity"/>
    <property type="evidence" value="ECO:0007669"/>
    <property type="project" value="UniProtKB-EC"/>
</dbReference>
<dbReference type="Pfam" id="PF13640">
    <property type="entry name" value="2OG-FeII_Oxy_3"/>
    <property type="match status" value="2"/>
</dbReference>
<keyword evidence="11" id="KW-0408">Iron</keyword>
<dbReference type="OMA" id="SISTIWF"/>
<keyword evidence="5" id="KW-0812">Transmembrane</keyword>
<comment type="catalytic activity">
    <reaction evidence="14">
        <text>L-prolyl-[collagen] + 2-oxoglutarate + O2 = trans-4-hydroxy-L-prolyl-[collagen] + succinate + CO2</text>
        <dbReference type="Rhea" id="RHEA:18945"/>
        <dbReference type="Rhea" id="RHEA-COMP:11676"/>
        <dbReference type="Rhea" id="RHEA-COMP:11680"/>
        <dbReference type="ChEBI" id="CHEBI:15379"/>
        <dbReference type="ChEBI" id="CHEBI:16526"/>
        <dbReference type="ChEBI" id="CHEBI:16810"/>
        <dbReference type="ChEBI" id="CHEBI:30031"/>
        <dbReference type="ChEBI" id="CHEBI:50342"/>
        <dbReference type="ChEBI" id="CHEBI:61965"/>
        <dbReference type="EC" id="1.14.11.2"/>
    </reaction>
</comment>
<dbReference type="AlphaFoldDB" id="A0A0E0GV51"/>
<protein>
    <recommendedName>
        <fullName evidence="4">procollagen-proline 4-dioxygenase</fullName>
        <ecNumber evidence="4">1.14.11.2</ecNumber>
    </recommendedName>
</protein>
<dbReference type="PROSITE" id="PS51670">
    <property type="entry name" value="SHKT"/>
    <property type="match status" value="1"/>
</dbReference>
<evidence type="ECO:0000256" key="7">
    <source>
        <dbReference type="ARBA" id="ARBA00022964"/>
    </source>
</evidence>
<dbReference type="Proteomes" id="UP000006591">
    <property type="component" value="Chromosome 3"/>
</dbReference>
<dbReference type="EC" id="1.14.11.2" evidence="4"/>
<evidence type="ECO:0000256" key="8">
    <source>
        <dbReference type="ARBA" id="ARBA00022968"/>
    </source>
</evidence>
<keyword evidence="7" id="KW-0223">Dioxygenase</keyword>
<keyword evidence="13" id="KW-0325">Glycoprotein</keyword>
<evidence type="ECO:0000259" key="17">
    <source>
        <dbReference type="PROSITE" id="PS51670"/>
    </source>
</evidence>
<keyword evidence="10" id="KW-0560">Oxidoreductase</keyword>
<reference evidence="18" key="1">
    <citation type="submission" date="2015-04" db="UniProtKB">
        <authorList>
            <consortium name="EnsemblPlants"/>
        </authorList>
    </citation>
    <scope>IDENTIFICATION</scope>
    <source>
        <strain evidence="18">SL10</strain>
    </source>
</reference>
<evidence type="ECO:0000313" key="19">
    <source>
        <dbReference type="Proteomes" id="UP000006591"/>
    </source>
</evidence>
<evidence type="ECO:0000256" key="12">
    <source>
        <dbReference type="ARBA" id="ARBA00023136"/>
    </source>
</evidence>
<comment type="subcellular location">
    <subcellularLocation>
        <location evidence="2">Endoplasmic reticulum membrane</location>
        <topology evidence="2">Single-pass type II membrane protein</topology>
    </subcellularLocation>
</comment>
<dbReference type="HOGENOM" id="CLU_450861_0_0_1"/>
<evidence type="ECO:0000256" key="11">
    <source>
        <dbReference type="ARBA" id="ARBA00023004"/>
    </source>
</evidence>
<keyword evidence="9" id="KW-1133">Transmembrane helix</keyword>
<sequence length="657" mass="72867">MAPLRTLVIFLLLLLALVPALSRPDGGGGGFYDPARVTQLSWRPRAFLYSGFLSHDECDHLVNLAKGRMEKSMVADNDSGKSIMSQVRTSSGTFLSKHEDDIVSGIEKRVAAWTFLPEENAESIQILHYELGQKYDAHFDYFHDKNNLKRGGHRVATVLMYLTDVKKGGETVFPNAAGRHLQLKDETWSDCARSGLAGTNETNLSSSPLSVKPKKGDALLFFSLHVNATTDPASLHGSCPVIEGEKWSATKWIHVRSFDNPPDVSLDLPCSDENERCTRWAAVGECYRNPKYMVGTKDSLGFCRKSCGPERRFVRRQFAGAPPRSYHPSFRRIHLLRPEISTSHLPTMEMRRLLVLFALLSVTAVVPVFLWPDKKGGASDVAVVVAAPPFNASSVTIISWKPRIFFYKGFLSDDECDHLVKLGKEKLKRSMVADNESGKSVMSEVRTSSGMFLDKQQDPVVSGIEERIAAWTLLPQENAENIQILRYENGQKYDPHFDYFQDKVNQLQGGHRYATVLTYLSTVEKGGETVFPNAEGWESQPKDDSFSDCAKKGLAVKAVKGDSVLFFNLQPDGTPDPLSLHGSCPVIEGEKWSAPKWIHVRSYDNASSMKQSEECSDLSENCAAWAASGECNNNAVYMIGTEDAPGQCQKSCNACSL</sequence>
<dbReference type="PROSITE" id="PS51471">
    <property type="entry name" value="FE2OG_OXY"/>
    <property type="match status" value="2"/>
</dbReference>
<evidence type="ECO:0000256" key="14">
    <source>
        <dbReference type="ARBA" id="ARBA00049169"/>
    </source>
</evidence>
<evidence type="ECO:0000256" key="5">
    <source>
        <dbReference type="ARBA" id="ARBA00022692"/>
    </source>
</evidence>
<dbReference type="EnsemblPlants" id="ONIVA03G39290.1">
    <property type="protein sequence ID" value="ONIVA03G39290.1"/>
    <property type="gene ID" value="ONIVA03G39290"/>
</dbReference>
<name>A0A0E0GV51_ORYNI</name>
<dbReference type="SMART" id="SM00254">
    <property type="entry name" value="ShKT"/>
    <property type="match status" value="2"/>
</dbReference>
<evidence type="ECO:0000256" key="3">
    <source>
        <dbReference type="ARBA" id="ARBA00006511"/>
    </source>
</evidence>
<evidence type="ECO:0000256" key="2">
    <source>
        <dbReference type="ARBA" id="ARBA00004648"/>
    </source>
</evidence>
<evidence type="ECO:0000256" key="13">
    <source>
        <dbReference type="ARBA" id="ARBA00023180"/>
    </source>
</evidence>
<feature type="domain" description="Fe2OG dioxygenase" evidence="16">
    <location>
        <begin position="478"/>
        <end position="600"/>
    </location>
</feature>
<reference evidence="18" key="2">
    <citation type="submission" date="2018-04" db="EMBL/GenBank/DDBJ databases">
        <title>OnivRS2 (Oryza nivara Reference Sequence Version 2).</title>
        <authorList>
            <person name="Zhang J."/>
            <person name="Kudrna D."/>
            <person name="Lee S."/>
            <person name="Talag J."/>
            <person name="Rajasekar S."/>
            <person name="Welchert J."/>
            <person name="Hsing Y.-I."/>
            <person name="Wing R.A."/>
        </authorList>
    </citation>
    <scope>NUCLEOTIDE SEQUENCE [LARGE SCALE GENOMIC DNA]</scope>
    <source>
        <strain evidence="18">SL10</strain>
    </source>
</reference>
<dbReference type="Gene3D" id="1.10.10.1940">
    <property type="match status" value="1"/>
</dbReference>
<dbReference type="InterPro" id="IPR044862">
    <property type="entry name" value="Pro_4_hyd_alph_FE2OG_OXY"/>
</dbReference>
<dbReference type="GO" id="GO:0031418">
    <property type="term" value="F:L-ascorbic acid binding"/>
    <property type="evidence" value="ECO:0007669"/>
    <property type="project" value="InterPro"/>
</dbReference>
<keyword evidence="6" id="KW-0479">Metal-binding</keyword>
<evidence type="ECO:0000256" key="15">
    <source>
        <dbReference type="SAM" id="SignalP"/>
    </source>
</evidence>
<proteinExistence type="inferred from homology"/>
<dbReference type="PANTHER" id="PTHR10869">
    <property type="entry name" value="PROLYL 4-HYDROXYLASE ALPHA SUBUNIT"/>
    <property type="match status" value="1"/>
</dbReference>
<comment type="similarity">
    <text evidence="3">Belongs to the P4HA family.</text>
</comment>